<accession>A0A409X841</accession>
<feature type="binding site" evidence="4">
    <location>
        <position position="153"/>
    </location>
    <ligand>
        <name>S-adenosyl-L-methionine</name>
        <dbReference type="ChEBI" id="CHEBI:59789"/>
    </ligand>
</feature>
<evidence type="ECO:0000313" key="5">
    <source>
        <dbReference type="EMBL" id="PPQ86877.1"/>
    </source>
</evidence>
<evidence type="ECO:0000313" key="6">
    <source>
        <dbReference type="Proteomes" id="UP000283269"/>
    </source>
</evidence>
<dbReference type="Gene3D" id="3.40.50.150">
    <property type="entry name" value="Vaccinia Virus protein VP39"/>
    <property type="match status" value="1"/>
</dbReference>
<dbReference type="GO" id="GO:0005730">
    <property type="term" value="C:nucleolus"/>
    <property type="evidence" value="ECO:0007669"/>
    <property type="project" value="UniProtKB-SubCell"/>
</dbReference>
<keyword evidence="4" id="KW-0539">Nucleus</keyword>
<dbReference type="SUPFAM" id="SSF53335">
    <property type="entry name" value="S-adenosyl-L-methionine-dependent methyltransferases"/>
    <property type="match status" value="1"/>
</dbReference>
<dbReference type="EC" id="2.1.1.-" evidence="4"/>
<evidence type="ECO:0000256" key="4">
    <source>
        <dbReference type="HAMAP-Rule" id="MF_03044"/>
    </source>
</evidence>
<dbReference type="OrthoDB" id="5954793at2759"/>
<dbReference type="PANTHER" id="PTHR21008:SF1">
    <property type="entry name" value="25S RRNA (ADENINE(2142)-N(1))-METHYLTRANSFERASE"/>
    <property type="match status" value="1"/>
</dbReference>
<protein>
    <recommendedName>
        <fullName evidence="4">25S rRNA adenine-N(1) methyltransferase</fullName>
        <ecNumber evidence="4">2.1.1.-</ecNumber>
    </recommendedName>
</protein>
<proteinExistence type="inferred from homology"/>
<keyword evidence="1 4" id="KW-0489">Methyltransferase</keyword>
<dbReference type="STRING" id="93625.A0A409X841"/>
<dbReference type="Pfam" id="PF11968">
    <property type="entry name" value="Bmt2"/>
    <property type="match status" value="1"/>
</dbReference>
<dbReference type="Proteomes" id="UP000283269">
    <property type="component" value="Unassembled WGS sequence"/>
</dbReference>
<dbReference type="InterPro" id="IPR029063">
    <property type="entry name" value="SAM-dependent_MTases_sf"/>
</dbReference>
<keyword evidence="2 4" id="KW-0808">Transferase</keyword>
<evidence type="ECO:0000256" key="2">
    <source>
        <dbReference type="ARBA" id="ARBA00022679"/>
    </source>
</evidence>
<evidence type="ECO:0000256" key="3">
    <source>
        <dbReference type="ARBA" id="ARBA00022691"/>
    </source>
</evidence>
<gene>
    <name evidence="5" type="ORF">CVT25_012596</name>
</gene>
<dbReference type="EMBL" id="NHYD01002412">
    <property type="protein sequence ID" value="PPQ86877.1"/>
    <property type="molecule type" value="Genomic_DNA"/>
</dbReference>
<dbReference type="AlphaFoldDB" id="A0A409X841"/>
<keyword evidence="3 4" id="KW-0949">S-adenosyl-L-methionine</keyword>
<dbReference type="PANTHER" id="PTHR21008">
    <property type="entry name" value="S-ADENOSYLMETHIONINE SENSOR UPSTREAM OF MTORC1-RELATED"/>
    <property type="match status" value="1"/>
</dbReference>
<dbReference type="InterPro" id="IPR021867">
    <property type="entry name" value="Bmt2/SAMTOR"/>
</dbReference>
<comment type="caution">
    <text evidence="5">The sequence shown here is derived from an EMBL/GenBank/DDBJ whole genome shotgun (WGS) entry which is preliminary data.</text>
</comment>
<dbReference type="InParanoid" id="A0A409X841"/>
<organism evidence="5 6">
    <name type="scientific">Psilocybe cyanescens</name>
    <dbReference type="NCBI Taxonomy" id="93625"/>
    <lineage>
        <taxon>Eukaryota</taxon>
        <taxon>Fungi</taxon>
        <taxon>Dikarya</taxon>
        <taxon>Basidiomycota</taxon>
        <taxon>Agaricomycotina</taxon>
        <taxon>Agaricomycetes</taxon>
        <taxon>Agaricomycetidae</taxon>
        <taxon>Agaricales</taxon>
        <taxon>Agaricineae</taxon>
        <taxon>Strophariaceae</taxon>
        <taxon>Psilocybe</taxon>
    </lineage>
</organism>
<dbReference type="HAMAP" id="MF_03044">
    <property type="entry name" value="BMT2"/>
    <property type="match status" value="1"/>
</dbReference>
<comment type="subcellular location">
    <subcellularLocation>
        <location evidence="4">Nucleus</location>
        <location evidence="4">Nucleolus</location>
    </subcellularLocation>
</comment>
<feature type="binding site" evidence="4">
    <location>
        <position position="173"/>
    </location>
    <ligand>
        <name>S-adenosyl-L-methionine</name>
        <dbReference type="ChEBI" id="CHEBI:59789"/>
    </ligand>
</feature>
<dbReference type="GO" id="GO:0016433">
    <property type="term" value="F:rRNA (adenine) methyltransferase activity"/>
    <property type="evidence" value="ECO:0007669"/>
    <property type="project" value="UniProtKB-UniRule"/>
</dbReference>
<sequence>MGIGWAASNDDGKLTETVLTFDISSLQVTITYAMPKARARKRKLPIISEAVVKSNSTSIAAQSCRNTIRKYHVLMKRRTQLEQDPQEHKRDLAEIDRQITDLGGLERYQQLSSLGQQEERGGGSEKIFIKWLKELNLHRRSETSGKLRLLEVGALKPDNYQHHSSWVEWMPIDLRSRHPSITEQDFLLLDQKEHQNKWDAISLSLVLNFVPMPTDRGRMLQLAYNFLLPDGFLFLALPLPCIANSRYVTFDHLKALMESIGFIEIRERWRKNGKMGYWLYQKKSPPPLSSRTSQSFAKKVVLRTGNRNNFVIILDPSVQTTQSSNPP</sequence>
<reference evidence="5 6" key="1">
    <citation type="journal article" date="2018" name="Evol. Lett.">
        <title>Horizontal gene cluster transfer increased hallucinogenic mushroom diversity.</title>
        <authorList>
            <person name="Reynolds H.T."/>
            <person name="Vijayakumar V."/>
            <person name="Gluck-Thaler E."/>
            <person name="Korotkin H.B."/>
            <person name="Matheny P.B."/>
            <person name="Slot J.C."/>
        </authorList>
    </citation>
    <scope>NUCLEOTIDE SEQUENCE [LARGE SCALE GENOMIC DNA]</scope>
    <source>
        <strain evidence="5 6">2631</strain>
    </source>
</reference>
<comment type="similarity">
    <text evidence="4">Belongs to the BMT2 family.</text>
</comment>
<comment type="function">
    <text evidence="4">S-adenosyl-L-methionine-dependent methyltransferase that specifically methylates the N(1) position of an adenine present in helix 65 in 25S rRNA.</text>
</comment>
<dbReference type="FunCoup" id="A0A409X841">
    <property type="interactions" value="54"/>
</dbReference>
<keyword evidence="6" id="KW-1185">Reference proteome</keyword>
<name>A0A409X841_PSICY</name>
<evidence type="ECO:0000256" key="1">
    <source>
        <dbReference type="ARBA" id="ARBA00022603"/>
    </source>
</evidence>